<comment type="similarity">
    <text evidence="1">Belongs to the ribosome association toxin RatA family.</text>
</comment>
<dbReference type="SUPFAM" id="SSF55961">
    <property type="entry name" value="Bet v1-like"/>
    <property type="match status" value="1"/>
</dbReference>
<dbReference type="CDD" id="cd07813">
    <property type="entry name" value="COQ10p_like"/>
    <property type="match status" value="1"/>
</dbReference>
<name>A0ABN1F0Y9_9PROT</name>
<dbReference type="Proteomes" id="UP001499951">
    <property type="component" value="Unassembled WGS sequence"/>
</dbReference>
<reference evidence="3 4" key="1">
    <citation type="journal article" date="2019" name="Int. J. Syst. Evol. Microbiol.">
        <title>The Global Catalogue of Microorganisms (GCM) 10K type strain sequencing project: providing services to taxonomists for standard genome sequencing and annotation.</title>
        <authorList>
            <consortium name="The Broad Institute Genomics Platform"/>
            <consortium name="The Broad Institute Genome Sequencing Center for Infectious Disease"/>
            <person name="Wu L."/>
            <person name="Ma J."/>
        </authorList>
    </citation>
    <scope>NUCLEOTIDE SEQUENCE [LARGE SCALE GENOMIC DNA]</scope>
    <source>
        <strain evidence="3 4">JCM 15089</strain>
    </source>
</reference>
<evidence type="ECO:0000313" key="3">
    <source>
        <dbReference type="EMBL" id="GAA0578920.1"/>
    </source>
</evidence>
<evidence type="ECO:0000313" key="4">
    <source>
        <dbReference type="Proteomes" id="UP001499951"/>
    </source>
</evidence>
<dbReference type="EMBL" id="BAAADD010000008">
    <property type="protein sequence ID" value="GAA0578920.1"/>
    <property type="molecule type" value="Genomic_DNA"/>
</dbReference>
<comment type="caution">
    <text evidence="3">The sequence shown here is derived from an EMBL/GenBank/DDBJ whole genome shotgun (WGS) entry which is preliminary data.</text>
</comment>
<organism evidence="3 4">
    <name type="scientific">Rhizomicrobium electricum</name>
    <dbReference type="NCBI Taxonomy" id="480070"/>
    <lineage>
        <taxon>Bacteria</taxon>
        <taxon>Pseudomonadati</taxon>
        <taxon>Pseudomonadota</taxon>
        <taxon>Alphaproteobacteria</taxon>
        <taxon>Micropepsales</taxon>
        <taxon>Micropepsaceae</taxon>
        <taxon>Rhizomicrobium</taxon>
    </lineage>
</organism>
<sequence length="148" mass="16776">MTTHKESRTLPYTADVMYAIVADVEKYPQFLPWVTGLRVVRRISDTAFDAEMRVGFAGLSERYVSRVTLDPAAHTIDVVKTQGGPFRRLENHWRFTPKTESTCEVSFAIAFEFKNPILNAVAGRAFQTVMLQMASAFEARARVLTKRT</sequence>
<feature type="domain" description="Coenzyme Q-binding protein COQ10 START" evidence="2">
    <location>
        <begin position="10"/>
        <end position="138"/>
    </location>
</feature>
<dbReference type="PANTHER" id="PTHR12901">
    <property type="entry name" value="SPERM PROTEIN HOMOLOG"/>
    <property type="match status" value="1"/>
</dbReference>
<gene>
    <name evidence="3" type="ORF">GCM10008942_29760</name>
</gene>
<protein>
    <submittedName>
        <fullName evidence="3">Type II toxin-antitoxin system RatA family toxin</fullName>
    </submittedName>
</protein>
<dbReference type="InterPro" id="IPR044996">
    <property type="entry name" value="COQ10-like"/>
</dbReference>
<dbReference type="InterPro" id="IPR023393">
    <property type="entry name" value="START-like_dom_sf"/>
</dbReference>
<dbReference type="InterPro" id="IPR005031">
    <property type="entry name" value="COQ10_START"/>
</dbReference>
<dbReference type="Pfam" id="PF03364">
    <property type="entry name" value="Polyketide_cyc"/>
    <property type="match status" value="1"/>
</dbReference>
<dbReference type="Gene3D" id="3.30.530.20">
    <property type="match status" value="1"/>
</dbReference>
<dbReference type="PANTHER" id="PTHR12901:SF10">
    <property type="entry name" value="COENZYME Q-BINDING PROTEIN COQ10, MITOCHONDRIAL"/>
    <property type="match status" value="1"/>
</dbReference>
<keyword evidence="4" id="KW-1185">Reference proteome</keyword>
<proteinExistence type="inferred from homology"/>
<accession>A0ABN1F0Y9</accession>
<dbReference type="RefSeq" id="WP_166936828.1">
    <property type="nucleotide sequence ID" value="NZ_BAAADD010000008.1"/>
</dbReference>
<evidence type="ECO:0000259" key="2">
    <source>
        <dbReference type="Pfam" id="PF03364"/>
    </source>
</evidence>
<evidence type="ECO:0000256" key="1">
    <source>
        <dbReference type="ARBA" id="ARBA00008918"/>
    </source>
</evidence>